<comment type="subcellular location">
    <subcellularLocation>
        <location evidence="6">Cytoplasm</location>
    </subcellularLocation>
</comment>
<keyword evidence="3 6" id="KW-0540">Nuclease</keyword>
<dbReference type="GO" id="GO:0006364">
    <property type="term" value="P:rRNA processing"/>
    <property type="evidence" value="ECO:0007669"/>
    <property type="project" value="UniProtKB-UniRule"/>
</dbReference>
<dbReference type="EC" id="3.1.26.-" evidence="6"/>
<organism evidence="8 10">
    <name type="scientific">Acetivibrio saccincola</name>
    <dbReference type="NCBI Taxonomy" id="1677857"/>
    <lineage>
        <taxon>Bacteria</taxon>
        <taxon>Bacillati</taxon>
        <taxon>Bacillota</taxon>
        <taxon>Clostridia</taxon>
        <taxon>Eubacteriales</taxon>
        <taxon>Oscillospiraceae</taxon>
        <taxon>Acetivibrio</taxon>
    </lineage>
</organism>
<dbReference type="Proteomes" id="UP000239720">
    <property type="component" value="Unassembled WGS sequence"/>
</dbReference>
<dbReference type="RefSeq" id="WP_101303831.1">
    <property type="nucleotide sequence ID" value="NZ_CP025197.1"/>
</dbReference>
<dbReference type="Proteomes" id="UP000233534">
    <property type="component" value="Chromosome"/>
</dbReference>
<dbReference type="Pfam" id="PF00636">
    <property type="entry name" value="Ribonuclease_3"/>
    <property type="match status" value="1"/>
</dbReference>
<comment type="cofactor">
    <cofactor evidence="6">
        <name>Mg(2+)</name>
        <dbReference type="ChEBI" id="CHEBI:18420"/>
    </cofactor>
</comment>
<evidence type="ECO:0000256" key="4">
    <source>
        <dbReference type="ARBA" id="ARBA00022759"/>
    </source>
</evidence>
<dbReference type="GO" id="GO:0005737">
    <property type="term" value="C:cytoplasm"/>
    <property type="evidence" value="ECO:0007669"/>
    <property type="project" value="UniProtKB-SubCell"/>
</dbReference>
<dbReference type="InterPro" id="IPR036389">
    <property type="entry name" value="RNase_III_sf"/>
</dbReference>
<sequence>MSEETCCGFVERFEFSENAINSLSPLALAYVGDSVYEVFVRTFLVSKGNAPVHVLHKKSINYVKAKAQSDIIHRIMDVLNDEELDIVRRGRNAKSGTVPKNANVADYRYATGFESLIGYLYLKKRYKRLMYILEIAVLGDTEETNIDYGKEHGKKECEK</sequence>
<dbReference type="Gene3D" id="1.10.1520.10">
    <property type="entry name" value="Ribonuclease III domain"/>
    <property type="match status" value="1"/>
</dbReference>
<comment type="function">
    <text evidence="6">Involved in correct processing of both the 5' and 3' ends of 23S rRNA precursor. Processes 30S rRNA precursor transcript even in absence of ribonuclease 3 (Rnc); Rnc processes 30S rRNA into smaller rRNA precursors.</text>
</comment>
<dbReference type="SMART" id="SM00535">
    <property type="entry name" value="RIBOc"/>
    <property type="match status" value="1"/>
</dbReference>
<proteinExistence type="inferred from homology"/>
<keyword evidence="4 6" id="KW-0255">Endonuclease</keyword>
<reference evidence="8 10" key="1">
    <citation type="submission" date="2017-12" db="EMBL/GenBank/DDBJ databases">
        <title>Complete genome sequence of Herbivorax saccincola GGR1, a novel Cellulosome-producing hydrolytic bacterium in a thermophilic biogas plant, established by Illumina and Nanopore MinION sequencing.</title>
        <authorList>
            <person name="Pechtl A."/>
            <person name="Ruckert C."/>
            <person name="Koeck D.E."/>
            <person name="Maus I."/>
            <person name="Winkler A."/>
            <person name="Kalinowski J."/>
            <person name="Puhler A."/>
            <person name="Schwarz W.W."/>
            <person name="Zverlov V.V."/>
            <person name="Schluter A."/>
            <person name="Liebl W."/>
        </authorList>
    </citation>
    <scope>NUCLEOTIDE SEQUENCE [LARGE SCALE GENOMIC DNA]</scope>
    <source>
        <strain evidence="8">GGR1</strain>
        <strain evidence="10">SR1</strain>
    </source>
</reference>
<protein>
    <recommendedName>
        <fullName evidence="6">Mini-ribonuclease 3</fullName>
        <shortName evidence="6">Mini-3</shortName>
        <shortName evidence="6">Mini-RNase 3</shortName>
        <ecNumber evidence="6">3.1.26.-</ecNumber>
    </recommendedName>
    <alternativeName>
        <fullName evidence="6">Mini-RNase III</fullName>
        <shortName evidence="6">Mini-III</shortName>
    </alternativeName>
</protein>
<evidence type="ECO:0000313" key="8">
    <source>
        <dbReference type="EMBL" id="AUG59034.1"/>
    </source>
</evidence>
<evidence type="ECO:0000313" key="9">
    <source>
        <dbReference type="EMBL" id="PQQ65885.1"/>
    </source>
</evidence>
<keyword evidence="2 6" id="KW-0698">rRNA processing</keyword>
<keyword evidence="6" id="KW-0460">Magnesium</keyword>
<dbReference type="PANTHER" id="PTHR34276:SF1">
    <property type="entry name" value="MINI-RIBONUCLEASE 3"/>
    <property type="match status" value="1"/>
</dbReference>
<comment type="subunit">
    <text evidence="6">Homodimer.</text>
</comment>
<evidence type="ECO:0000256" key="1">
    <source>
        <dbReference type="ARBA" id="ARBA00022517"/>
    </source>
</evidence>
<dbReference type="HAMAP" id="MF_01468">
    <property type="entry name" value="RNase_Mini_III"/>
    <property type="match status" value="1"/>
</dbReference>
<evidence type="ECO:0000256" key="6">
    <source>
        <dbReference type="HAMAP-Rule" id="MF_01468"/>
    </source>
</evidence>
<accession>A0A2K9EFW4</accession>
<dbReference type="KEGG" id="hsc:HVS_15975"/>
<evidence type="ECO:0000256" key="5">
    <source>
        <dbReference type="ARBA" id="ARBA00022801"/>
    </source>
</evidence>
<feature type="domain" description="RNase III" evidence="7">
    <location>
        <begin position="8"/>
        <end position="143"/>
    </location>
</feature>
<reference evidence="9 11" key="2">
    <citation type="journal article" date="2018" name="Syst. Appl. Microbiol.">
        <title>Characterization and high-quality draft genome sequence of Herbivorax saccincola A7, an anaerobic, alkaliphilic, thermophilic, cellulolytic, and xylanolytic bacterium.</title>
        <authorList>
            <person name="Aikawa S."/>
            <person name="Baramee S."/>
            <person name="Sermsathanaswadi J."/>
            <person name="Thianheng P."/>
            <person name="Tachaapaikoon C."/>
            <person name="Shikata A."/>
            <person name="Waeonukul R."/>
            <person name="Pason P."/>
            <person name="Ratanakhanokchai K."/>
            <person name="Kosugi A."/>
        </authorList>
    </citation>
    <scope>NUCLEOTIDE SEQUENCE [LARGE SCALE GENOMIC DNA]</scope>
    <source>
        <strain evidence="9 11">A7</strain>
    </source>
</reference>
<dbReference type="PANTHER" id="PTHR34276">
    <property type="entry name" value="MINI-RIBONUCLEASE 3"/>
    <property type="match status" value="1"/>
</dbReference>
<keyword evidence="6" id="KW-0699">rRNA-binding</keyword>
<dbReference type="OrthoDB" id="46571at2"/>
<keyword evidence="1 6" id="KW-0690">Ribosome biogenesis</keyword>
<dbReference type="SUPFAM" id="SSF69065">
    <property type="entry name" value="RNase III domain-like"/>
    <property type="match status" value="1"/>
</dbReference>
<dbReference type="AlphaFoldDB" id="A0A2K9EFW4"/>
<comment type="similarity">
    <text evidence="6">Belongs to the MrnC RNase family.</text>
</comment>
<keyword evidence="10" id="KW-1185">Reference proteome</keyword>
<dbReference type="EMBL" id="CP025197">
    <property type="protein sequence ID" value="AUG59034.1"/>
    <property type="molecule type" value="Genomic_DNA"/>
</dbReference>
<name>A0A2K9EFW4_9FIRM</name>
<evidence type="ECO:0000313" key="11">
    <source>
        <dbReference type="Proteomes" id="UP000239720"/>
    </source>
</evidence>
<evidence type="ECO:0000313" key="10">
    <source>
        <dbReference type="Proteomes" id="UP000233534"/>
    </source>
</evidence>
<keyword evidence="6" id="KW-0963">Cytoplasm</keyword>
<dbReference type="GO" id="GO:0004525">
    <property type="term" value="F:ribonuclease III activity"/>
    <property type="evidence" value="ECO:0007669"/>
    <property type="project" value="InterPro"/>
</dbReference>
<keyword evidence="6" id="KW-0694">RNA-binding</keyword>
<dbReference type="GO" id="GO:0019843">
    <property type="term" value="F:rRNA binding"/>
    <property type="evidence" value="ECO:0007669"/>
    <property type="project" value="UniProtKB-UniRule"/>
</dbReference>
<keyword evidence="5 6" id="KW-0378">Hydrolase</keyword>
<dbReference type="PIRSF" id="PIRSF005520">
    <property type="entry name" value="UCP005520"/>
    <property type="match status" value="1"/>
</dbReference>
<evidence type="ECO:0000256" key="2">
    <source>
        <dbReference type="ARBA" id="ARBA00022552"/>
    </source>
</evidence>
<gene>
    <name evidence="6 8" type="primary">mrnC</name>
    <name evidence="9" type="ORF">B9R14_03285</name>
    <name evidence="8" type="ORF">HVS_15975</name>
</gene>
<dbReference type="InterPro" id="IPR008226">
    <property type="entry name" value="Mini3_fam"/>
</dbReference>
<dbReference type="EMBL" id="NEMB01000003">
    <property type="protein sequence ID" value="PQQ65885.1"/>
    <property type="molecule type" value="Genomic_DNA"/>
</dbReference>
<evidence type="ECO:0000256" key="3">
    <source>
        <dbReference type="ARBA" id="ARBA00022722"/>
    </source>
</evidence>
<evidence type="ECO:0000259" key="7">
    <source>
        <dbReference type="SMART" id="SM00535"/>
    </source>
</evidence>
<dbReference type="InterPro" id="IPR000999">
    <property type="entry name" value="RNase_III_dom"/>
</dbReference>
<feature type="active site" evidence="6">
    <location>
        <position position="33"/>
    </location>
</feature>